<comment type="caution">
    <text evidence="1">The sequence shown here is derived from an EMBL/GenBank/DDBJ whole genome shotgun (WGS) entry which is preliminary data.</text>
</comment>
<accession>A0ABQ9CMS9</accession>
<sequence length="165" mass="19101">MASRPVSGIVWQAGPLYLALVRLHLKSCVQFWASHYRTDIEVLEHVQRRAMKLVKSLEHKSDEQLRELGVFSLEKRRLIRDDITLYSYLKGGCSRVRVGLFLQGISDGTRDDLKLHQRRFRLDCMKIFVTERVVGYCNSLPRELMALSSMKVFKECVDVVLGDMV</sequence>
<organism evidence="1 2">
    <name type="scientific">Willisornis vidua</name>
    <name type="common">Xingu scale-backed antbird</name>
    <dbReference type="NCBI Taxonomy" id="1566151"/>
    <lineage>
        <taxon>Eukaryota</taxon>
        <taxon>Metazoa</taxon>
        <taxon>Chordata</taxon>
        <taxon>Craniata</taxon>
        <taxon>Vertebrata</taxon>
        <taxon>Euteleostomi</taxon>
        <taxon>Archelosauria</taxon>
        <taxon>Archosauria</taxon>
        <taxon>Dinosauria</taxon>
        <taxon>Saurischia</taxon>
        <taxon>Theropoda</taxon>
        <taxon>Coelurosauria</taxon>
        <taxon>Aves</taxon>
        <taxon>Neognathae</taxon>
        <taxon>Neoaves</taxon>
        <taxon>Telluraves</taxon>
        <taxon>Australaves</taxon>
        <taxon>Passeriformes</taxon>
        <taxon>Thamnophilidae</taxon>
        <taxon>Willisornis</taxon>
    </lineage>
</organism>
<evidence type="ECO:0000313" key="1">
    <source>
        <dbReference type="EMBL" id="KAJ7405695.1"/>
    </source>
</evidence>
<name>A0ABQ9CMS9_9PASS</name>
<evidence type="ECO:0000313" key="2">
    <source>
        <dbReference type="Proteomes" id="UP001145742"/>
    </source>
</evidence>
<proteinExistence type="predicted"/>
<keyword evidence="2" id="KW-1185">Reference proteome</keyword>
<gene>
    <name evidence="1" type="ORF">WISP_137973</name>
</gene>
<reference evidence="1" key="1">
    <citation type="submission" date="2019-10" db="EMBL/GenBank/DDBJ databases">
        <authorList>
            <person name="Soares A.E.R."/>
            <person name="Aleixo A."/>
            <person name="Schneider P."/>
            <person name="Miyaki C.Y."/>
            <person name="Schneider M.P."/>
            <person name="Mello C."/>
            <person name="Vasconcelos A.T.R."/>
        </authorList>
    </citation>
    <scope>NUCLEOTIDE SEQUENCE</scope>
    <source>
        <tissue evidence="1">Muscle</tissue>
    </source>
</reference>
<dbReference type="Proteomes" id="UP001145742">
    <property type="component" value="Unassembled WGS sequence"/>
</dbReference>
<dbReference type="EMBL" id="WHWB01034693">
    <property type="protein sequence ID" value="KAJ7405695.1"/>
    <property type="molecule type" value="Genomic_DNA"/>
</dbReference>
<protein>
    <submittedName>
        <fullName evidence="1">Uncharacterized protein</fullName>
    </submittedName>
</protein>